<gene>
    <name evidence="2" type="ORF">FOMPIDRAFT_1086175</name>
</gene>
<keyword evidence="3" id="KW-1185">Reference proteome</keyword>
<dbReference type="AlphaFoldDB" id="S8F4N8"/>
<dbReference type="InterPro" id="IPR027417">
    <property type="entry name" value="P-loop_NTPase"/>
</dbReference>
<dbReference type="Pfam" id="PF13086">
    <property type="entry name" value="AAA_11"/>
    <property type="match status" value="1"/>
</dbReference>
<dbReference type="InParanoid" id="S8F4N8"/>
<feature type="non-terminal residue" evidence="2">
    <location>
        <position position="110"/>
    </location>
</feature>
<proteinExistence type="predicted"/>
<dbReference type="eggNOG" id="KOG1802">
    <property type="taxonomic scope" value="Eukaryota"/>
</dbReference>
<dbReference type="STRING" id="743788.S8F4N8"/>
<name>S8F4N8_FOMSC</name>
<dbReference type="EMBL" id="KE504186">
    <property type="protein sequence ID" value="EPS96650.1"/>
    <property type="molecule type" value="Genomic_DNA"/>
</dbReference>
<sequence length="110" mass="12457">GPPGTGKTTVIAAAVVRLMSEMRGDKQGIWLISQSNVAVKHLAEKLADVDFLDFKILVSEDFYFEWHEHHYKRIEQNVIRSEWFARDATSLLLGSRVVLCTVSMLATPRL</sequence>
<dbReference type="InterPro" id="IPR041677">
    <property type="entry name" value="DNA2/NAM7_AAA_11"/>
</dbReference>
<accession>S8F4N8</accession>
<evidence type="ECO:0000313" key="2">
    <source>
        <dbReference type="EMBL" id="EPS96650.1"/>
    </source>
</evidence>
<protein>
    <recommendedName>
        <fullName evidence="1">DNA2/NAM7 helicase helicase domain-containing protein</fullName>
    </recommendedName>
</protein>
<dbReference type="GO" id="GO:0004386">
    <property type="term" value="F:helicase activity"/>
    <property type="evidence" value="ECO:0007669"/>
    <property type="project" value="InterPro"/>
</dbReference>
<dbReference type="Gene3D" id="3.40.50.300">
    <property type="entry name" value="P-loop containing nucleotide triphosphate hydrolases"/>
    <property type="match status" value="1"/>
</dbReference>
<feature type="non-terminal residue" evidence="2">
    <location>
        <position position="1"/>
    </location>
</feature>
<organism evidence="2 3">
    <name type="scientific">Fomitopsis schrenkii</name>
    <name type="common">Brown rot fungus</name>
    <dbReference type="NCBI Taxonomy" id="2126942"/>
    <lineage>
        <taxon>Eukaryota</taxon>
        <taxon>Fungi</taxon>
        <taxon>Dikarya</taxon>
        <taxon>Basidiomycota</taxon>
        <taxon>Agaricomycotina</taxon>
        <taxon>Agaricomycetes</taxon>
        <taxon>Polyporales</taxon>
        <taxon>Fomitopsis</taxon>
    </lineage>
</organism>
<dbReference type="SUPFAM" id="SSF52540">
    <property type="entry name" value="P-loop containing nucleoside triphosphate hydrolases"/>
    <property type="match status" value="1"/>
</dbReference>
<dbReference type="OrthoDB" id="6513042at2759"/>
<feature type="domain" description="DNA2/NAM7 helicase helicase" evidence="1">
    <location>
        <begin position="1"/>
        <end position="48"/>
    </location>
</feature>
<evidence type="ECO:0000259" key="1">
    <source>
        <dbReference type="Pfam" id="PF13086"/>
    </source>
</evidence>
<dbReference type="Proteomes" id="UP000015241">
    <property type="component" value="Unassembled WGS sequence"/>
</dbReference>
<dbReference type="HOGENOM" id="CLU_141753_0_0_1"/>
<reference evidence="2 3" key="1">
    <citation type="journal article" date="2012" name="Science">
        <title>The Paleozoic origin of enzymatic lignin decomposition reconstructed from 31 fungal genomes.</title>
        <authorList>
            <person name="Floudas D."/>
            <person name="Binder M."/>
            <person name="Riley R."/>
            <person name="Barry K."/>
            <person name="Blanchette R.A."/>
            <person name="Henrissat B."/>
            <person name="Martinez A.T."/>
            <person name="Otillar R."/>
            <person name="Spatafora J.W."/>
            <person name="Yadav J.S."/>
            <person name="Aerts A."/>
            <person name="Benoit I."/>
            <person name="Boyd A."/>
            <person name="Carlson A."/>
            <person name="Copeland A."/>
            <person name="Coutinho P.M."/>
            <person name="de Vries R.P."/>
            <person name="Ferreira P."/>
            <person name="Findley K."/>
            <person name="Foster B."/>
            <person name="Gaskell J."/>
            <person name="Glotzer D."/>
            <person name="Gorecki P."/>
            <person name="Heitman J."/>
            <person name="Hesse C."/>
            <person name="Hori C."/>
            <person name="Igarashi K."/>
            <person name="Jurgens J.A."/>
            <person name="Kallen N."/>
            <person name="Kersten P."/>
            <person name="Kohler A."/>
            <person name="Kuees U."/>
            <person name="Kumar T.K.A."/>
            <person name="Kuo A."/>
            <person name="LaButti K."/>
            <person name="Larrondo L.F."/>
            <person name="Lindquist E."/>
            <person name="Ling A."/>
            <person name="Lombard V."/>
            <person name="Lucas S."/>
            <person name="Lundell T."/>
            <person name="Martin R."/>
            <person name="McLaughlin D.J."/>
            <person name="Morgenstern I."/>
            <person name="Morin E."/>
            <person name="Murat C."/>
            <person name="Nagy L.G."/>
            <person name="Nolan M."/>
            <person name="Ohm R.A."/>
            <person name="Patyshakuliyeva A."/>
            <person name="Rokas A."/>
            <person name="Ruiz-Duenas F.J."/>
            <person name="Sabat G."/>
            <person name="Salamov A."/>
            <person name="Samejima M."/>
            <person name="Schmutz J."/>
            <person name="Slot J.C."/>
            <person name="St John F."/>
            <person name="Stenlid J."/>
            <person name="Sun H."/>
            <person name="Sun S."/>
            <person name="Syed K."/>
            <person name="Tsang A."/>
            <person name="Wiebenga A."/>
            <person name="Young D."/>
            <person name="Pisabarro A."/>
            <person name="Eastwood D.C."/>
            <person name="Martin F."/>
            <person name="Cullen D."/>
            <person name="Grigoriev I.V."/>
            <person name="Hibbett D.S."/>
        </authorList>
    </citation>
    <scope>NUCLEOTIDE SEQUENCE</scope>
    <source>
        <strain evidence="3">FP-58527</strain>
    </source>
</reference>
<evidence type="ECO:0000313" key="3">
    <source>
        <dbReference type="Proteomes" id="UP000015241"/>
    </source>
</evidence>